<name>A0ACC2KR73_PERAE</name>
<gene>
    <name evidence="1" type="ORF">MRB53_032024</name>
</gene>
<dbReference type="Proteomes" id="UP001234297">
    <property type="component" value="Chromosome 10"/>
</dbReference>
<evidence type="ECO:0000313" key="1">
    <source>
        <dbReference type="EMBL" id="KAJ8623495.1"/>
    </source>
</evidence>
<comment type="caution">
    <text evidence="1">The sequence shown here is derived from an EMBL/GenBank/DDBJ whole genome shotgun (WGS) entry which is preliminary data.</text>
</comment>
<dbReference type="EMBL" id="CM056818">
    <property type="protein sequence ID" value="KAJ8623495.1"/>
    <property type="molecule type" value="Genomic_DNA"/>
</dbReference>
<evidence type="ECO:0000313" key="2">
    <source>
        <dbReference type="Proteomes" id="UP001234297"/>
    </source>
</evidence>
<sequence length="131" mass="14640">MGKTPVRMKAVIYTLSPFQMKVMSGLYKDLPQKIHQKVSENWISATLLLGPIIGTYTYAQNYKEKEKLAHRILQELSALPQYEDSEDTNGSISVACVRLPDAVSFEEEPSSLPQYEDSEDTNGSISVACVH</sequence>
<keyword evidence="2" id="KW-1185">Reference proteome</keyword>
<organism evidence="1 2">
    <name type="scientific">Persea americana</name>
    <name type="common">Avocado</name>
    <dbReference type="NCBI Taxonomy" id="3435"/>
    <lineage>
        <taxon>Eukaryota</taxon>
        <taxon>Viridiplantae</taxon>
        <taxon>Streptophyta</taxon>
        <taxon>Embryophyta</taxon>
        <taxon>Tracheophyta</taxon>
        <taxon>Spermatophyta</taxon>
        <taxon>Magnoliopsida</taxon>
        <taxon>Magnoliidae</taxon>
        <taxon>Laurales</taxon>
        <taxon>Lauraceae</taxon>
        <taxon>Persea</taxon>
    </lineage>
</organism>
<reference evidence="1 2" key="1">
    <citation type="journal article" date="2022" name="Hortic Res">
        <title>A haplotype resolved chromosomal level avocado genome allows analysis of novel avocado genes.</title>
        <authorList>
            <person name="Nath O."/>
            <person name="Fletcher S.J."/>
            <person name="Hayward A."/>
            <person name="Shaw L.M."/>
            <person name="Masouleh A.K."/>
            <person name="Furtado A."/>
            <person name="Henry R.J."/>
            <person name="Mitter N."/>
        </authorList>
    </citation>
    <scope>NUCLEOTIDE SEQUENCE [LARGE SCALE GENOMIC DNA]</scope>
    <source>
        <strain evidence="2">cv. Hass</strain>
    </source>
</reference>
<protein>
    <submittedName>
        <fullName evidence="1">Uncharacterized protein</fullName>
    </submittedName>
</protein>
<accession>A0ACC2KR73</accession>
<proteinExistence type="predicted"/>